<accession>A0A9D4V3V9</accession>
<dbReference type="AlphaFoldDB" id="A0A9D4V3V9"/>
<protein>
    <submittedName>
        <fullName evidence="1">Uncharacterized protein</fullName>
    </submittedName>
</protein>
<gene>
    <name evidence="1" type="ORF">GOP47_0006163</name>
</gene>
<organism evidence="1 2">
    <name type="scientific">Adiantum capillus-veneris</name>
    <name type="common">Maidenhair fern</name>
    <dbReference type="NCBI Taxonomy" id="13818"/>
    <lineage>
        <taxon>Eukaryota</taxon>
        <taxon>Viridiplantae</taxon>
        <taxon>Streptophyta</taxon>
        <taxon>Embryophyta</taxon>
        <taxon>Tracheophyta</taxon>
        <taxon>Polypodiopsida</taxon>
        <taxon>Polypodiidae</taxon>
        <taxon>Polypodiales</taxon>
        <taxon>Pteridineae</taxon>
        <taxon>Pteridaceae</taxon>
        <taxon>Vittarioideae</taxon>
        <taxon>Adiantum</taxon>
    </lineage>
</organism>
<dbReference type="Proteomes" id="UP000886520">
    <property type="component" value="Chromosome 6"/>
</dbReference>
<evidence type="ECO:0000313" key="1">
    <source>
        <dbReference type="EMBL" id="KAI5078492.1"/>
    </source>
</evidence>
<sequence>MMALSFTCKDGKLKGLEGYELGCVRLPSSKLAQSARAMHQMLPAKSRSTSRAEGVQKEGAQRAGQLLRFIENPTSFEAIISYLVDYEKRNEGDILQISQENAENPPRSPTASEKRFSWPMTSVMADVASLLNIAAFQRHQYLYVRPIMYERSSSLLGGY</sequence>
<reference evidence="1" key="1">
    <citation type="submission" date="2021-01" db="EMBL/GenBank/DDBJ databases">
        <title>Adiantum capillus-veneris genome.</title>
        <authorList>
            <person name="Fang Y."/>
            <person name="Liao Q."/>
        </authorList>
    </citation>
    <scope>NUCLEOTIDE SEQUENCE</scope>
    <source>
        <strain evidence="1">H3</strain>
        <tissue evidence="1">Leaf</tissue>
    </source>
</reference>
<name>A0A9D4V3V9_ADICA</name>
<proteinExistence type="predicted"/>
<evidence type="ECO:0000313" key="2">
    <source>
        <dbReference type="Proteomes" id="UP000886520"/>
    </source>
</evidence>
<comment type="caution">
    <text evidence="1">The sequence shown here is derived from an EMBL/GenBank/DDBJ whole genome shotgun (WGS) entry which is preliminary data.</text>
</comment>
<dbReference type="EMBL" id="JABFUD020000006">
    <property type="protein sequence ID" value="KAI5078492.1"/>
    <property type="molecule type" value="Genomic_DNA"/>
</dbReference>
<keyword evidence="2" id="KW-1185">Reference proteome</keyword>